<proteinExistence type="predicted"/>
<reference evidence="2" key="1">
    <citation type="submission" date="2016-10" db="EMBL/GenBank/DDBJ databases">
        <authorList>
            <person name="Varghese N."/>
            <person name="Submissions S."/>
        </authorList>
    </citation>
    <scope>NUCLEOTIDE SEQUENCE [LARGE SCALE GENOMIC DNA]</scope>
    <source>
        <strain evidence="2">DSM 23445</strain>
    </source>
</reference>
<dbReference type="AlphaFoldDB" id="A0A1I7CXI1"/>
<dbReference type="OrthoDB" id="1122131at2"/>
<keyword evidence="2" id="KW-1185">Reference proteome</keyword>
<sequence length="80" mass="9433">MKTELQVDLSFEKILSIVKQLPRRQKVLLSRELEKELIDSKLTKLLKSFKANDLDDELLCKEIENVRQELYEGQGDQSHF</sequence>
<dbReference type="Proteomes" id="UP000199673">
    <property type="component" value="Unassembled WGS sequence"/>
</dbReference>
<evidence type="ECO:0000313" key="2">
    <source>
        <dbReference type="Proteomes" id="UP000199673"/>
    </source>
</evidence>
<gene>
    <name evidence="1" type="ORF">SAMN04489724_3550</name>
</gene>
<accession>A0A1I7CXI1</accession>
<evidence type="ECO:0000313" key="1">
    <source>
        <dbReference type="EMBL" id="SFU04138.1"/>
    </source>
</evidence>
<dbReference type="RefSeq" id="WP_091695925.1">
    <property type="nucleotide sequence ID" value="NZ_FPBF01000005.1"/>
</dbReference>
<dbReference type="EMBL" id="FPBF01000005">
    <property type="protein sequence ID" value="SFU04138.1"/>
    <property type="molecule type" value="Genomic_DNA"/>
</dbReference>
<protein>
    <submittedName>
        <fullName evidence="1">Uncharacterized protein</fullName>
    </submittedName>
</protein>
<name>A0A1I7CXI1_9BACT</name>
<dbReference type="STRING" id="305507.SAMN04489724_3550"/>
<organism evidence="1 2">
    <name type="scientific">Algoriphagus locisalis</name>
    <dbReference type="NCBI Taxonomy" id="305507"/>
    <lineage>
        <taxon>Bacteria</taxon>
        <taxon>Pseudomonadati</taxon>
        <taxon>Bacteroidota</taxon>
        <taxon>Cytophagia</taxon>
        <taxon>Cytophagales</taxon>
        <taxon>Cyclobacteriaceae</taxon>
        <taxon>Algoriphagus</taxon>
    </lineage>
</organism>
<dbReference type="NCBIfam" id="NF047401">
    <property type="entry name" value="TA_anti_VapB15"/>
    <property type="match status" value="1"/>
</dbReference>